<feature type="signal peptide" evidence="1">
    <location>
        <begin position="1"/>
        <end position="24"/>
    </location>
</feature>
<accession>A0ABW5VA98</accession>
<evidence type="ECO:0000313" key="2">
    <source>
        <dbReference type="EMBL" id="MFD2788547.1"/>
    </source>
</evidence>
<keyword evidence="3" id="KW-1185">Reference proteome</keyword>
<sequence>MKKQIITATLALGAIVFGTNNVMAQNATDEATATVNIQLADVISIDLGSGTESVDFKYLTAASYNTTQTIEKPNSLIVTSTESFNINVKADGLNFKNGTEEIPVGVLWIKPATGGEMDGNQVNVNLSNSDQALVTGASLGSEVVLNLDYEILGTDAATTILGKKPGTYTQTVTYTATAI</sequence>
<dbReference type="Proteomes" id="UP001597532">
    <property type="component" value="Unassembled WGS sequence"/>
</dbReference>
<dbReference type="EMBL" id="JBHUOK010000004">
    <property type="protein sequence ID" value="MFD2788547.1"/>
    <property type="molecule type" value="Genomic_DNA"/>
</dbReference>
<evidence type="ECO:0000256" key="1">
    <source>
        <dbReference type="SAM" id="SignalP"/>
    </source>
</evidence>
<evidence type="ECO:0000313" key="3">
    <source>
        <dbReference type="Proteomes" id="UP001597532"/>
    </source>
</evidence>
<keyword evidence="1" id="KW-0732">Signal</keyword>
<proteinExistence type="predicted"/>
<organism evidence="2 3">
    <name type="scientific">Arenibacter antarcticus</name>
    <dbReference type="NCBI Taxonomy" id="2040469"/>
    <lineage>
        <taxon>Bacteria</taxon>
        <taxon>Pseudomonadati</taxon>
        <taxon>Bacteroidota</taxon>
        <taxon>Flavobacteriia</taxon>
        <taxon>Flavobacteriales</taxon>
        <taxon>Flavobacteriaceae</taxon>
        <taxon>Arenibacter</taxon>
    </lineage>
</organism>
<comment type="caution">
    <text evidence="2">The sequence shown here is derived from an EMBL/GenBank/DDBJ whole genome shotgun (WGS) entry which is preliminary data.</text>
</comment>
<protein>
    <submittedName>
        <fullName evidence="2">Peptidoglycan-binding protein LysM</fullName>
    </submittedName>
</protein>
<name>A0ABW5VA98_9FLAO</name>
<gene>
    <name evidence="2" type="ORF">ACFS1K_02090</name>
</gene>
<dbReference type="RefSeq" id="WP_251807054.1">
    <property type="nucleotide sequence ID" value="NZ_CP166679.1"/>
</dbReference>
<feature type="chain" id="PRO_5047423646" evidence="1">
    <location>
        <begin position="25"/>
        <end position="179"/>
    </location>
</feature>
<reference evidence="3" key="1">
    <citation type="journal article" date="2019" name="Int. J. Syst. Evol. Microbiol.">
        <title>The Global Catalogue of Microorganisms (GCM) 10K type strain sequencing project: providing services to taxonomists for standard genome sequencing and annotation.</title>
        <authorList>
            <consortium name="The Broad Institute Genomics Platform"/>
            <consortium name="The Broad Institute Genome Sequencing Center for Infectious Disease"/>
            <person name="Wu L."/>
            <person name="Ma J."/>
        </authorList>
    </citation>
    <scope>NUCLEOTIDE SEQUENCE [LARGE SCALE GENOMIC DNA]</scope>
    <source>
        <strain evidence="3">KCTC 52924</strain>
    </source>
</reference>